<feature type="compositionally biased region" description="Low complexity" evidence="1">
    <location>
        <begin position="102"/>
        <end position="124"/>
    </location>
</feature>
<name>A0A9W8HQ65_9FUNG</name>
<reference evidence="2" key="1">
    <citation type="submission" date="2022-07" db="EMBL/GenBank/DDBJ databases">
        <title>Phylogenomic reconstructions and comparative analyses of Kickxellomycotina fungi.</title>
        <authorList>
            <person name="Reynolds N.K."/>
            <person name="Stajich J.E."/>
            <person name="Barry K."/>
            <person name="Grigoriev I.V."/>
            <person name="Crous P."/>
            <person name="Smith M.E."/>
        </authorList>
    </citation>
    <scope>NUCLEOTIDE SEQUENCE</scope>
    <source>
        <strain evidence="2">NRRL 1565</strain>
    </source>
</reference>
<feature type="region of interest" description="Disordered" evidence="1">
    <location>
        <begin position="1"/>
        <end position="20"/>
    </location>
</feature>
<evidence type="ECO:0000256" key="1">
    <source>
        <dbReference type="SAM" id="MobiDB-lite"/>
    </source>
</evidence>
<evidence type="ECO:0000313" key="3">
    <source>
        <dbReference type="Proteomes" id="UP001140094"/>
    </source>
</evidence>
<organism evidence="2 3">
    <name type="scientific">Coemansia guatemalensis</name>
    <dbReference type="NCBI Taxonomy" id="2761395"/>
    <lineage>
        <taxon>Eukaryota</taxon>
        <taxon>Fungi</taxon>
        <taxon>Fungi incertae sedis</taxon>
        <taxon>Zoopagomycota</taxon>
        <taxon>Kickxellomycotina</taxon>
        <taxon>Kickxellomycetes</taxon>
        <taxon>Kickxellales</taxon>
        <taxon>Kickxellaceae</taxon>
        <taxon>Coemansia</taxon>
    </lineage>
</organism>
<proteinExistence type="predicted"/>
<dbReference type="OrthoDB" id="1621678at2759"/>
<gene>
    <name evidence="2" type="ORF">H4R20_006775</name>
</gene>
<comment type="caution">
    <text evidence="2">The sequence shown here is derived from an EMBL/GenBank/DDBJ whole genome shotgun (WGS) entry which is preliminary data.</text>
</comment>
<accession>A0A9W8HQ65</accession>
<feature type="non-terminal residue" evidence="2">
    <location>
        <position position="341"/>
    </location>
</feature>
<evidence type="ECO:0000313" key="2">
    <source>
        <dbReference type="EMBL" id="KAJ2792185.1"/>
    </source>
</evidence>
<feature type="region of interest" description="Disordered" evidence="1">
    <location>
        <begin position="33"/>
        <end position="165"/>
    </location>
</feature>
<dbReference type="Proteomes" id="UP001140094">
    <property type="component" value="Unassembled WGS sequence"/>
</dbReference>
<dbReference type="EMBL" id="JANBUO010003193">
    <property type="protein sequence ID" value="KAJ2792185.1"/>
    <property type="molecule type" value="Genomic_DNA"/>
</dbReference>
<keyword evidence="3" id="KW-1185">Reference proteome</keyword>
<protein>
    <submittedName>
        <fullName evidence="2">Uncharacterized protein</fullName>
    </submittedName>
</protein>
<sequence>MSSTSLSRQAQFTFSAPARVSPSLASRFAASAAKAGSSRYHPDHASPSFGASPSQAPLSLAQRELVAAGHHRRTPSQSQQIEEDIRMSESPRPGMAGSSDRSTPAPSAYLSLAASSVSQRAAQSPHDHIESDQQSSTGETESMTPPRMSLNQPSPSLHNESDSDAARLQEGVSMPAKSALLYHAGYNSGRGAVWRFFKVVEARVSGNTDRAECLLCQKRMLGKSADMKKHIVGSCPNRREISDDMRPILEIVKAELENPKKRAKRNSTTPITIRSDGSFAPISSPYPAGHSEASSGSARMHRAAAHPSPPPPRAHSHHQRAAPYDLQHHSDVHRPKMAKYS</sequence>
<feature type="region of interest" description="Disordered" evidence="1">
    <location>
        <begin position="260"/>
        <end position="341"/>
    </location>
</feature>
<feature type="compositionally biased region" description="Polar residues" evidence="1">
    <location>
        <begin position="1"/>
        <end position="14"/>
    </location>
</feature>
<feature type="compositionally biased region" description="Polar residues" evidence="1">
    <location>
        <begin position="132"/>
        <end position="158"/>
    </location>
</feature>
<dbReference type="AlphaFoldDB" id="A0A9W8HQ65"/>